<dbReference type="Gene3D" id="1.20.1280.50">
    <property type="match status" value="1"/>
</dbReference>
<protein>
    <recommendedName>
        <fullName evidence="1">F-box domain-containing protein</fullName>
    </recommendedName>
</protein>
<comment type="caution">
    <text evidence="2">The sequence shown here is derived from an EMBL/GenBank/DDBJ whole genome shotgun (WGS) entry which is preliminary data.</text>
</comment>
<dbReference type="Proteomes" id="UP001385951">
    <property type="component" value="Unassembled WGS sequence"/>
</dbReference>
<dbReference type="InterPro" id="IPR001810">
    <property type="entry name" value="F-box_dom"/>
</dbReference>
<accession>A0AAW0GS53</accession>
<dbReference type="SUPFAM" id="SSF50998">
    <property type="entry name" value="Quinoprotein alcohol dehydrogenase-like"/>
    <property type="match status" value="1"/>
</dbReference>
<proteinExistence type="predicted"/>
<name>A0AAW0GS53_9APHY</name>
<keyword evidence="3" id="KW-1185">Reference proteome</keyword>
<dbReference type="SUPFAM" id="SSF81383">
    <property type="entry name" value="F-box domain"/>
    <property type="match status" value="1"/>
</dbReference>
<dbReference type="Pfam" id="PF12937">
    <property type="entry name" value="F-box-like"/>
    <property type="match status" value="1"/>
</dbReference>
<evidence type="ECO:0000259" key="1">
    <source>
        <dbReference type="PROSITE" id="PS50181"/>
    </source>
</evidence>
<sequence length="526" mass="60012">MNNLATELIVQIFHGIDLLSLLRCRQVCRTWDKAIRCDLGLLYKQELAVAGMEDGNSDLNVAERLRLLRAHQEGWNKLDFTEDVVIDMHSQTYPHFSWNLQGGILSQMTSFESIEFHQIPSTIRGIPPRSWTLQDLGFMFVDFGFDPSQDLVVLAEASAPYTDQYLFSEAHDIHLLTLSDGLRHPLASKPVIRYTSKQHFHYAHHIRIYEYLAISWQSALLVVWEWKTGEVRLAVRGPEFSLSFAFLPNGFLLITRLSEKDIIAIDLSQLKADSTIYTSNVNTATPILDLRYHSAFELPIFTSGHEINDFEIHYDSRPSSHPVKALTVPFYETQGHIIILYIGVEKGGVTTQLRFFILTSNIIQWFNTLTPQSKSEGSGTKLPWGIWGPSSCWTNYMNPDINRKWSRRNVFGTKYVEFPFGGMEPSTIVFADFNQMKCRKSLAEGETEDVLSAPDLGDSSQTVIHFYKSSECENPPTTTLLWREKRLSSKYITLGSDSSVLICEDAIIVLQFLQPECTIQFRVMSI</sequence>
<reference evidence="2 3" key="1">
    <citation type="submission" date="2022-09" db="EMBL/GenBank/DDBJ databases">
        <authorList>
            <person name="Palmer J.M."/>
        </authorList>
    </citation>
    <scope>NUCLEOTIDE SEQUENCE [LARGE SCALE GENOMIC DNA]</scope>
    <source>
        <strain evidence="2 3">DSM 7382</strain>
    </source>
</reference>
<dbReference type="PROSITE" id="PS50181">
    <property type="entry name" value="FBOX"/>
    <property type="match status" value="1"/>
</dbReference>
<evidence type="ECO:0000313" key="2">
    <source>
        <dbReference type="EMBL" id="KAK7692371.1"/>
    </source>
</evidence>
<dbReference type="InterPro" id="IPR011047">
    <property type="entry name" value="Quinoprotein_ADH-like_sf"/>
</dbReference>
<gene>
    <name evidence="2" type="ORF">QCA50_003996</name>
</gene>
<feature type="domain" description="F-box" evidence="1">
    <location>
        <begin position="1"/>
        <end position="46"/>
    </location>
</feature>
<dbReference type="InterPro" id="IPR036047">
    <property type="entry name" value="F-box-like_dom_sf"/>
</dbReference>
<organism evidence="2 3">
    <name type="scientific">Cerrena zonata</name>
    <dbReference type="NCBI Taxonomy" id="2478898"/>
    <lineage>
        <taxon>Eukaryota</taxon>
        <taxon>Fungi</taxon>
        <taxon>Dikarya</taxon>
        <taxon>Basidiomycota</taxon>
        <taxon>Agaricomycotina</taxon>
        <taxon>Agaricomycetes</taxon>
        <taxon>Polyporales</taxon>
        <taxon>Cerrenaceae</taxon>
        <taxon>Cerrena</taxon>
    </lineage>
</organism>
<dbReference type="EMBL" id="JASBNA010000004">
    <property type="protein sequence ID" value="KAK7692371.1"/>
    <property type="molecule type" value="Genomic_DNA"/>
</dbReference>
<evidence type="ECO:0000313" key="3">
    <source>
        <dbReference type="Proteomes" id="UP001385951"/>
    </source>
</evidence>
<dbReference type="AlphaFoldDB" id="A0AAW0GS53"/>